<name>A0ABW8WAN3_9PSED</name>
<evidence type="ECO:0000256" key="2">
    <source>
        <dbReference type="ARBA" id="ARBA00022475"/>
    </source>
</evidence>
<evidence type="ECO:0000256" key="1">
    <source>
        <dbReference type="ARBA" id="ARBA00004651"/>
    </source>
</evidence>
<keyword evidence="4 6" id="KW-1133">Transmembrane helix</keyword>
<evidence type="ECO:0000256" key="4">
    <source>
        <dbReference type="ARBA" id="ARBA00022989"/>
    </source>
</evidence>
<evidence type="ECO:0000313" key="9">
    <source>
        <dbReference type="EMBL" id="MFL9001970.1"/>
    </source>
</evidence>
<dbReference type="EMBL" id="JBJNUY010000012">
    <property type="protein sequence ID" value="MFL9001970.1"/>
    <property type="molecule type" value="Genomic_DNA"/>
</dbReference>
<dbReference type="Pfam" id="PF13807">
    <property type="entry name" value="GNVR"/>
    <property type="match status" value="1"/>
</dbReference>
<feature type="transmembrane region" description="Helical" evidence="6">
    <location>
        <begin position="303"/>
        <end position="327"/>
    </location>
</feature>
<dbReference type="SUPFAM" id="SSF160355">
    <property type="entry name" value="Bacterial polysaccharide co-polymerase-like"/>
    <property type="match status" value="1"/>
</dbReference>
<dbReference type="Proteomes" id="UP001628646">
    <property type="component" value="Unassembled WGS sequence"/>
</dbReference>
<dbReference type="InterPro" id="IPR050445">
    <property type="entry name" value="Bact_polysacc_biosynth/exp"/>
</dbReference>
<sequence length="334" mass="37783">MVELLLSLWMQKWLIILITLTITAGAAFYAFLSKPVYEARISVLPPSLSNIAGFNQGRNGLRGLTPFSVNDVYTVFTRNLQTEEVRRQFFKEIYLPSLNEEQRSSSLDRLYTEFSGSLSVKALDKSQPDRYTIVIERHDPGQAANWAKRYIDLIARQSLGEMLKNAQSELSMQAGNIERQIKIQRDFAKARREDRITQLQEALRVAEEIGLEKPPMITDRNDGEFTAFMGGSLMYMRGAKALRAELQVLKSRESDDPFIPDLRDLQEQYELYAGVKLDTEGVAVFRQDGSIEMPDAAIKPRKALILALGVVLGGMLGLFIALIRLMLKKRLATT</sequence>
<comment type="caution">
    <text evidence="9">The sequence shown here is derived from an EMBL/GenBank/DDBJ whole genome shotgun (WGS) entry which is preliminary data.</text>
</comment>
<accession>A0ABW8WAN3</accession>
<keyword evidence="3 6" id="KW-0812">Transmembrane</keyword>
<dbReference type="PANTHER" id="PTHR32309">
    <property type="entry name" value="TYROSINE-PROTEIN KINASE"/>
    <property type="match status" value="1"/>
</dbReference>
<organism evidence="9 10">
    <name type="scientific">Pseudomonas azerbaijanorientalis</name>
    <dbReference type="NCBI Taxonomy" id="2842350"/>
    <lineage>
        <taxon>Bacteria</taxon>
        <taxon>Pseudomonadati</taxon>
        <taxon>Pseudomonadota</taxon>
        <taxon>Gammaproteobacteria</taxon>
        <taxon>Pseudomonadales</taxon>
        <taxon>Pseudomonadaceae</taxon>
        <taxon>Pseudomonas</taxon>
    </lineage>
</organism>
<keyword evidence="5 6" id="KW-0472">Membrane</keyword>
<feature type="domain" description="Polysaccharide chain length determinant N-terminal" evidence="7">
    <location>
        <begin position="2"/>
        <end position="92"/>
    </location>
</feature>
<evidence type="ECO:0000256" key="5">
    <source>
        <dbReference type="ARBA" id="ARBA00023136"/>
    </source>
</evidence>
<keyword evidence="10" id="KW-1185">Reference proteome</keyword>
<evidence type="ECO:0000313" key="10">
    <source>
        <dbReference type="Proteomes" id="UP001628646"/>
    </source>
</evidence>
<protein>
    <submittedName>
        <fullName evidence="9">LPS O-antigen chain length determinant protein WzzB</fullName>
    </submittedName>
</protein>
<proteinExistence type="predicted"/>
<keyword evidence="2" id="KW-1003">Cell membrane</keyword>
<evidence type="ECO:0000256" key="6">
    <source>
        <dbReference type="SAM" id="Phobius"/>
    </source>
</evidence>
<reference evidence="9 10" key="1">
    <citation type="submission" date="2024-12" db="EMBL/GenBank/DDBJ databases">
        <title>Pseudomonas species isolated from Lotus nodules promote plant growth.</title>
        <authorList>
            <person name="Yu Y.-H."/>
            <person name="Kurtenbach J."/>
            <person name="Crosbie D."/>
            <person name="Brachmann A."/>
            <person name="Marin M."/>
        </authorList>
    </citation>
    <scope>NUCLEOTIDE SEQUENCE [LARGE SCALE GENOMIC DNA]</scope>
    <source>
        <strain evidence="9 10">PLb11B</strain>
    </source>
</reference>
<feature type="transmembrane region" description="Helical" evidence="6">
    <location>
        <begin position="13"/>
        <end position="32"/>
    </location>
</feature>
<dbReference type="InterPro" id="IPR003856">
    <property type="entry name" value="LPS_length_determ_N"/>
</dbReference>
<feature type="domain" description="Tyrosine-protein kinase G-rich" evidence="8">
    <location>
        <begin position="291"/>
        <end position="325"/>
    </location>
</feature>
<dbReference type="InterPro" id="IPR032807">
    <property type="entry name" value="GNVR"/>
</dbReference>
<dbReference type="PANTHER" id="PTHR32309:SF13">
    <property type="entry name" value="FERRIC ENTEROBACTIN TRANSPORT PROTEIN FEPE"/>
    <property type="match status" value="1"/>
</dbReference>
<evidence type="ECO:0000259" key="8">
    <source>
        <dbReference type="Pfam" id="PF13807"/>
    </source>
</evidence>
<dbReference type="RefSeq" id="WP_407800495.1">
    <property type="nucleotide sequence ID" value="NZ_JBJNUX010000005.1"/>
</dbReference>
<dbReference type="Gene3D" id="3.30.1890.10">
    <property type="entry name" value="FepE-like"/>
    <property type="match status" value="1"/>
</dbReference>
<gene>
    <name evidence="9" type="ORF">ACJ8NA_25430</name>
</gene>
<dbReference type="Pfam" id="PF02706">
    <property type="entry name" value="Wzz"/>
    <property type="match status" value="1"/>
</dbReference>
<evidence type="ECO:0000256" key="3">
    <source>
        <dbReference type="ARBA" id="ARBA00022692"/>
    </source>
</evidence>
<comment type="subcellular location">
    <subcellularLocation>
        <location evidence="1">Cell membrane</location>
        <topology evidence="1">Multi-pass membrane protein</topology>
    </subcellularLocation>
</comment>
<evidence type="ECO:0000259" key="7">
    <source>
        <dbReference type="Pfam" id="PF02706"/>
    </source>
</evidence>